<dbReference type="EMBL" id="GBXM01072955">
    <property type="protein sequence ID" value="JAH35622.1"/>
    <property type="molecule type" value="Transcribed_RNA"/>
</dbReference>
<proteinExistence type="predicted"/>
<evidence type="ECO:0000256" key="1">
    <source>
        <dbReference type="SAM" id="MobiDB-lite"/>
    </source>
</evidence>
<protein>
    <submittedName>
        <fullName evidence="2">Uncharacterized protein</fullName>
    </submittedName>
</protein>
<accession>A0A0E9S334</accession>
<organism evidence="2">
    <name type="scientific">Anguilla anguilla</name>
    <name type="common">European freshwater eel</name>
    <name type="synonym">Muraena anguilla</name>
    <dbReference type="NCBI Taxonomy" id="7936"/>
    <lineage>
        <taxon>Eukaryota</taxon>
        <taxon>Metazoa</taxon>
        <taxon>Chordata</taxon>
        <taxon>Craniata</taxon>
        <taxon>Vertebrata</taxon>
        <taxon>Euteleostomi</taxon>
        <taxon>Actinopterygii</taxon>
        <taxon>Neopterygii</taxon>
        <taxon>Teleostei</taxon>
        <taxon>Anguilliformes</taxon>
        <taxon>Anguillidae</taxon>
        <taxon>Anguilla</taxon>
    </lineage>
</organism>
<feature type="compositionally biased region" description="Polar residues" evidence="1">
    <location>
        <begin position="1"/>
        <end position="18"/>
    </location>
</feature>
<feature type="region of interest" description="Disordered" evidence="1">
    <location>
        <begin position="1"/>
        <end position="29"/>
    </location>
</feature>
<dbReference type="AlphaFoldDB" id="A0A0E9S334"/>
<reference evidence="2" key="2">
    <citation type="journal article" date="2015" name="Fish Shellfish Immunol.">
        <title>Early steps in the European eel (Anguilla anguilla)-Vibrio vulnificus interaction in the gills: Role of the RtxA13 toxin.</title>
        <authorList>
            <person name="Callol A."/>
            <person name="Pajuelo D."/>
            <person name="Ebbesson L."/>
            <person name="Teles M."/>
            <person name="MacKenzie S."/>
            <person name="Amaro C."/>
        </authorList>
    </citation>
    <scope>NUCLEOTIDE SEQUENCE</scope>
</reference>
<name>A0A0E9S334_ANGAN</name>
<reference evidence="2" key="1">
    <citation type="submission" date="2014-11" db="EMBL/GenBank/DDBJ databases">
        <authorList>
            <person name="Amaro Gonzalez C."/>
        </authorList>
    </citation>
    <scope>NUCLEOTIDE SEQUENCE</scope>
</reference>
<sequence length="63" mass="7300">MAQLANELQSLGISTGNSRPREALLQRGMDSDSSCYKRHEVKTYRNSEYDYTETWKTELLTLI</sequence>
<evidence type="ECO:0000313" key="2">
    <source>
        <dbReference type="EMBL" id="JAH35622.1"/>
    </source>
</evidence>